<evidence type="ECO:0000256" key="6">
    <source>
        <dbReference type="ARBA" id="ARBA00023098"/>
    </source>
</evidence>
<accession>A0ABT3L5C0</accession>
<comment type="pathway">
    <text evidence="10">Lipid metabolism; phospholipid metabolism.</text>
</comment>
<evidence type="ECO:0000256" key="5">
    <source>
        <dbReference type="ARBA" id="ARBA00022989"/>
    </source>
</evidence>
<keyword evidence="5 10" id="KW-1133">Transmembrane helix</keyword>
<keyword evidence="3 10" id="KW-0808">Transferase</keyword>
<sequence>MSLIIGGLLILCAYLLGSIPTGYLLARWLKGIDIREQGSGSTGATNVLRHVGKKAALAVLLIDLLKGALAIALVHLLYTLPSLASELPLTAKPWLITLAGIIAIIGHSKSVWLGFQGGKSVASSLGVLLVMNPWVALGTLAVFALVLGIWRIVSLGSICGAIAVNLLMLLLGQPLPFCLFAAMAGLYVIIRHRSNIERILDGTEPTIGNKLQQKTVDS</sequence>
<evidence type="ECO:0000256" key="7">
    <source>
        <dbReference type="ARBA" id="ARBA00023136"/>
    </source>
</evidence>
<dbReference type="PANTHER" id="PTHR30309">
    <property type="entry name" value="INNER MEMBRANE PROTEIN YGIH"/>
    <property type="match status" value="1"/>
</dbReference>
<evidence type="ECO:0000256" key="10">
    <source>
        <dbReference type="HAMAP-Rule" id="MF_01043"/>
    </source>
</evidence>
<keyword evidence="12" id="KW-1185">Reference proteome</keyword>
<evidence type="ECO:0000313" key="11">
    <source>
        <dbReference type="EMBL" id="MCW6036387.1"/>
    </source>
</evidence>
<keyword evidence="7 10" id="KW-0472">Membrane</keyword>
<protein>
    <recommendedName>
        <fullName evidence="10">Glycerol-3-phosphate acyltransferase</fullName>
    </recommendedName>
    <alternativeName>
        <fullName evidence="10">Acyl-PO4 G3P acyltransferase</fullName>
    </alternativeName>
    <alternativeName>
        <fullName evidence="10">Acyl-phosphate--glycerol-3-phosphate acyltransferase</fullName>
    </alternativeName>
    <alternativeName>
        <fullName evidence="10">G3P acyltransferase</fullName>
        <shortName evidence="10">GPAT</shortName>
        <ecNumber evidence="10">2.3.1.275</ecNumber>
    </alternativeName>
    <alternativeName>
        <fullName evidence="10">Lysophosphatidic acid synthase</fullName>
        <shortName evidence="10">LPA synthase</shortName>
    </alternativeName>
</protein>
<gene>
    <name evidence="10 11" type="primary">plsY</name>
    <name evidence="11" type="ORF">K4A83_08910</name>
</gene>
<feature type="transmembrane region" description="Helical" evidence="10">
    <location>
        <begin position="127"/>
        <end position="150"/>
    </location>
</feature>
<keyword evidence="1 10" id="KW-1003">Cell membrane</keyword>
<comment type="caution">
    <text evidence="11">The sequence shown here is derived from an EMBL/GenBank/DDBJ whole genome shotgun (WGS) entry which is preliminary data.</text>
</comment>
<evidence type="ECO:0000256" key="9">
    <source>
        <dbReference type="ARBA" id="ARBA00023264"/>
    </source>
</evidence>
<keyword evidence="9 10" id="KW-1208">Phospholipid metabolism</keyword>
<comment type="subcellular location">
    <subcellularLocation>
        <location evidence="10">Cell membrane</location>
        <topology evidence="10">Multi-pass membrane protein</topology>
    </subcellularLocation>
</comment>
<comment type="similarity">
    <text evidence="10">Belongs to the PlsY family.</text>
</comment>
<feature type="transmembrane region" description="Helical" evidence="10">
    <location>
        <begin position="6"/>
        <end position="26"/>
    </location>
</feature>
<name>A0ABT3L5C0_9CYAN</name>
<keyword evidence="6 10" id="KW-0443">Lipid metabolism</keyword>
<keyword evidence="4 10" id="KW-0812">Transmembrane</keyword>
<feature type="transmembrane region" description="Helical" evidence="10">
    <location>
        <begin position="162"/>
        <end position="190"/>
    </location>
</feature>
<comment type="catalytic activity">
    <reaction evidence="10">
        <text>an acyl phosphate + sn-glycerol 3-phosphate = a 1-acyl-sn-glycero-3-phosphate + phosphate</text>
        <dbReference type="Rhea" id="RHEA:34075"/>
        <dbReference type="ChEBI" id="CHEBI:43474"/>
        <dbReference type="ChEBI" id="CHEBI:57597"/>
        <dbReference type="ChEBI" id="CHEBI:57970"/>
        <dbReference type="ChEBI" id="CHEBI:59918"/>
        <dbReference type="EC" id="2.3.1.275"/>
    </reaction>
</comment>
<dbReference type="EC" id="2.3.1.275" evidence="10"/>
<comment type="subunit">
    <text evidence="10">Probably interacts with PlsX.</text>
</comment>
<reference evidence="11 12" key="1">
    <citation type="submission" date="2021-08" db="EMBL/GenBank/DDBJ databases">
        <title>Draft genome sequence of Spirulina subsalsa with high tolerance to salinity and hype-accumulation of phycocyanin.</title>
        <authorList>
            <person name="Pei H."/>
            <person name="Jiang L."/>
        </authorList>
    </citation>
    <scope>NUCLEOTIDE SEQUENCE [LARGE SCALE GENOMIC DNA]</scope>
    <source>
        <strain evidence="11 12">FACHB-351</strain>
    </source>
</reference>
<evidence type="ECO:0000256" key="2">
    <source>
        <dbReference type="ARBA" id="ARBA00022516"/>
    </source>
</evidence>
<comment type="function">
    <text evidence="10">Catalyzes the transfer of an acyl group from acyl-phosphate (acyl-PO(4)) to glycerol-3-phosphate (G3P) to form lysophosphatidic acid (LPA). This enzyme utilizes acyl-phosphate as fatty acyl donor, but not acyl-CoA or acyl-ACP.</text>
</comment>
<evidence type="ECO:0000256" key="3">
    <source>
        <dbReference type="ARBA" id="ARBA00022679"/>
    </source>
</evidence>
<proteinExistence type="inferred from homology"/>
<dbReference type="InterPro" id="IPR003811">
    <property type="entry name" value="G3P_acylTferase_PlsY"/>
</dbReference>
<evidence type="ECO:0000256" key="4">
    <source>
        <dbReference type="ARBA" id="ARBA00022692"/>
    </source>
</evidence>
<dbReference type="SMART" id="SM01207">
    <property type="entry name" value="G3P_acyltransf"/>
    <property type="match status" value="1"/>
</dbReference>
<evidence type="ECO:0000256" key="8">
    <source>
        <dbReference type="ARBA" id="ARBA00023209"/>
    </source>
</evidence>
<keyword evidence="2 10" id="KW-0444">Lipid biosynthesis</keyword>
<feature type="transmembrane region" description="Helical" evidence="10">
    <location>
        <begin position="94"/>
        <end position="115"/>
    </location>
</feature>
<dbReference type="PANTHER" id="PTHR30309:SF0">
    <property type="entry name" value="GLYCEROL-3-PHOSPHATE ACYLTRANSFERASE-RELATED"/>
    <property type="match status" value="1"/>
</dbReference>
<dbReference type="NCBIfam" id="TIGR00023">
    <property type="entry name" value="glycerol-3-phosphate 1-O-acyltransferase PlsY"/>
    <property type="match status" value="1"/>
</dbReference>
<dbReference type="GO" id="GO:0004366">
    <property type="term" value="F:glycerol-3-phosphate O-acyltransferase activity"/>
    <property type="evidence" value="ECO:0007669"/>
    <property type="project" value="UniProtKB-EC"/>
</dbReference>
<feature type="transmembrane region" description="Helical" evidence="10">
    <location>
        <begin position="55"/>
        <end position="78"/>
    </location>
</feature>
<organism evidence="11 12">
    <name type="scientific">Spirulina subsalsa FACHB-351</name>
    <dbReference type="NCBI Taxonomy" id="234711"/>
    <lineage>
        <taxon>Bacteria</taxon>
        <taxon>Bacillati</taxon>
        <taxon>Cyanobacteriota</taxon>
        <taxon>Cyanophyceae</taxon>
        <taxon>Spirulinales</taxon>
        <taxon>Spirulinaceae</taxon>
        <taxon>Spirulina</taxon>
    </lineage>
</organism>
<dbReference type="Pfam" id="PF02660">
    <property type="entry name" value="G3P_acyltransf"/>
    <property type="match status" value="1"/>
</dbReference>
<dbReference type="HAMAP" id="MF_01043">
    <property type="entry name" value="PlsY"/>
    <property type="match status" value="1"/>
</dbReference>
<dbReference type="EMBL" id="JAIHOM010000035">
    <property type="protein sequence ID" value="MCW6036387.1"/>
    <property type="molecule type" value="Genomic_DNA"/>
</dbReference>
<dbReference type="Proteomes" id="UP001526426">
    <property type="component" value="Unassembled WGS sequence"/>
</dbReference>
<keyword evidence="8 10" id="KW-0594">Phospholipid biosynthesis</keyword>
<keyword evidence="11" id="KW-0012">Acyltransferase</keyword>
<dbReference type="RefSeq" id="WP_265264148.1">
    <property type="nucleotide sequence ID" value="NZ_JAIHOM010000035.1"/>
</dbReference>
<evidence type="ECO:0000313" key="12">
    <source>
        <dbReference type="Proteomes" id="UP001526426"/>
    </source>
</evidence>
<evidence type="ECO:0000256" key="1">
    <source>
        <dbReference type="ARBA" id="ARBA00022475"/>
    </source>
</evidence>